<evidence type="ECO:0000259" key="14">
    <source>
        <dbReference type="PROSITE" id="PS52039"/>
    </source>
</evidence>
<evidence type="ECO:0000256" key="9">
    <source>
        <dbReference type="ARBA" id="ARBA00031985"/>
    </source>
</evidence>
<gene>
    <name evidence="15" type="ORF">SAMN04488069_101239</name>
</gene>
<dbReference type="STRING" id="651662.SAMN04488069_101239"/>
<dbReference type="Gene3D" id="3.40.50.140">
    <property type="match status" value="1"/>
</dbReference>
<keyword evidence="7 15" id="KW-0413">Isomerase</keyword>
<comment type="similarity">
    <text evidence="2">Belongs to the type IA topoisomerase family.</text>
</comment>
<evidence type="ECO:0000256" key="4">
    <source>
        <dbReference type="ARBA" id="ARBA00022723"/>
    </source>
</evidence>
<evidence type="ECO:0000256" key="6">
    <source>
        <dbReference type="ARBA" id="ARBA00023125"/>
    </source>
</evidence>
<dbReference type="InterPro" id="IPR034144">
    <property type="entry name" value="TOPRIM_TopoIII"/>
</dbReference>
<comment type="catalytic activity">
    <reaction evidence="1">
        <text>ATP-independent breakage of single-stranded DNA, followed by passage and rejoining.</text>
        <dbReference type="EC" id="5.6.2.1"/>
    </reaction>
</comment>
<dbReference type="PROSITE" id="PS52039">
    <property type="entry name" value="TOPO_IA_2"/>
    <property type="match status" value="1"/>
</dbReference>
<dbReference type="InterPro" id="IPR003601">
    <property type="entry name" value="Topo_IA_2"/>
</dbReference>
<feature type="domain" description="Toprim" evidence="13">
    <location>
        <begin position="1"/>
        <end position="135"/>
    </location>
</feature>
<dbReference type="InterPro" id="IPR005738">
    <property type="entry name" value="TopoIII"/>
</dbReference>
<protein>
    <recommendedName>
        <fullName evidence="3">DNA topoisomerase</fullName>
        <ecNumber evidence="3">5.6.2.1</ecNumber>
    </recommendedName>
    <alternativeName>
        <fullName evidence="11">Omega-protein</fullName>
    </alternativeName>
    <alternativeName>
        <fullName evidence="10">Relaxing enzyme</fullName>
    </alternativeName>
    <alternativeName>
        <fullName evidence="8">Swivelase</fullName>
    </alternativeName>
    <alternativeName>
        <fullName evidence="9">Untwisting enzyme</fullName>
    </alternativeName>
</protein>
<dbReference type="GO" id="GO:0006265">
    <property type="term" value="P:DNA topological change"/>
    <property type="evidence" value="ECO:0007669"/>
    <property type="project" value="InterPro"/>
</dbReference>
<dbReference type="GO" id="GO:0043597">
    <property type="term" value="C:cytoplasmic replication fork"/>
    <property type="evidence" value="ECO:0007669"/>
    <property type="project" value="TreeGrafter"/>
</dbReference>
<dbReference type="RefSeq" id="WP_092737031.1">
    <property type="nucleotide sequence ID" value="NZ_FNOV01000001.1"/>
</dbReference>
<keyword evidence="5" id="KW-0799">Topoisomerase</keyword>
<dbReference type="PRINTS" id="PR00417">
    <property type="entry name" value="PRTPISMRASEI"/>
</dbReference>
<dbReference type="InterPro" id="IPR025589">
    <property type="entry name" value="Toprim_C_rpt"/>
</dbReference>
<evidence type="ECO:0000256" key="5">
    <source>
        <dbReference type="ARBA" id="ARBA00023029"/>
    </source>
</evidence>
<dbReference type="GO" id="GO:0003917">
    <property type="term" value="F:DNA topoisomerase type I (single strand cut, ATP-independent) activity"/>
    <property type="evidence" value="ECO:0007669"/>
    <property type="project" value="UniProtKB-EC"/>
</dbReference>
<proteinExistence type="inferred from homology"/>
<evidence type="ECO:0000256" key="10">
    <source>
        <dbReference type="ARBA" id="ARBA00032235"/>
    </source>
</evidence>
<dbReference type="NCBIfam" id="NF005829">
    <property type="entry name" value="PRK07726.1"/>
    <property type="match status" value="1"/>
</dbReference>
<dbReference type="SMART" id="SM00436">
    <property type="entry name" value="TOP1Bc"/>
    <property type="match status" value="1"/>
</dbReference>
<dbReference type="Proteomes" id="UP000199249">
    <property type="component" value="Unassembled WGS sequence"/>
</dbReference>
<dbReference type="InterPro" id="IPR013497">
    <property type="entry name" value="Topo_IA_cen"/>
</dbReference>
<dbReference type="InterPro" id="IPR006171">
    <property type="entry name" value="TOPRIM_dom"/>
</dbReference>
<evidence type="ECO:0000256" key="8">
    <source>
        <dbReference type="ARBA" id="ARBA00030003"/>
    </source>
</evidence>
<dbReference type="Gene3D" id="2.70.20.10">
    <property type="entry name" value="Topoisomerase I, domain 3"/>
    <property type="match status" value="1"/>
</dbReference>
<evidence type="ECO:0000256" key="7">
    <source>
        <dbReference type="ARBA" id="ARBA00023235"/>
    </source>
</evidence>
<dbReference type="InterPro" id="IPR013825">
    <property type="entry name" value="Topo_IA_cen_sub2"/>
</dbReference>
<dbReference type="NCBIfam" id="TIGR01056">
    <property type="entry name" value="topB"/>
    <property type="match status" value="1"/>
</dbReference>
<dbReference type="SMART" id="SM00493">
    <property type="entry name" value="TOPRIM"/>
    <property type="match status" value="1"/>
</dbReference>
<dbReference type="InterPro" id="IPR023405">
    <property type="entry name" value="Topo_IA_core_domain"/>
</dbReference>
<dbReference type="PANTHER" id="PTHR11390:SF21">
    <property type="entry name" value="DNA TOPOISOMERASE 3-ALPHA"/>
    <property type="match status" value="1"/>
</dbReference>
<dbReference type="GO" id="GO:0046872">
    <property type="term" value="F:metal ion binding"/>
    <property type="evidence" value="ECO:0007669"/>
    <property type="project" value="UniProtKB-KW"/>
</dbReference>
<dbReference type="GO" id="GO:0003677">
    <property type="term" value="F:DNA binding"/>
    <property type="evidence" value="ECO:0007669"/>
    <property type="project" value="UniProtKB-KW"/>
</dbReference>
<dbReference type="InterPro" id="IPR013826">
    <property type="entry name" value="Topo_IA_cen_sub3"/>
</dbReference>
<dbReference type="InterPro" id="IPR000380">
    <property type="entry name" value="Topo_IA"/>
</dbReference>
<dbReference type="Gene3D" id="1.10.290.10">
    <property type="entry name" value="Topoisomerase I, domain 4"/>
    <property type="match status" value="1"/>
</dbReference>
<sequence length="864" mass="95624">MIVCIAEKPSVAREIAQVLGADRRMDGYYEGNGYQVTWTFGHFCQLREPEDYRPEWKRWSIHDLPMLPEQFGIKLMLRDDGVVRQFGVIKRLLAAADEVVNCGDAGQEGEVIQRWVLMEAKYRKSTKRLWISSLTEEAIRQGFQNLREGSEFDSLYQAGKSRAVGDWLLGLNATRLFTLKYAPGQRQVLSIGRVQTPTLALLVDRYHEIQNFRPEPYWVLRAEYRSTMFSHVAVVKPGKDDDEPDEKARLKARGYFVTQEDADSALARVTGQPLTVRDVIIKKALESPPALFDLTSLQVQCNNQLGLSAEDTLKTVQGLYEKKVVSYPRVDTTFLPDDQYPKIAGILRGLGGYAALTAPLLAAPKIRKSAKVFNNNKVTDHHAIIPTGASAGGLGGNEQRVYDIIVRRFLAAFYPDCEVSNTTVTADVAGLTFRVRGRQILSPGWREVYGDPEKQLVANERRSSSSSDDDDVVGTVLPAFVKDENGPHKPRLDAKQTQPPRDYTEAMLLRGMETAGRNVDDDELRLAMKENGIGRPSTRAAIIETLFKRGYIIRDKKKIVPTPTGVELIGLIRNPTLKSAELTGQWEKKLRQIEGGELDQEQFLGELKQLVREMVQEVKQDGSGRAISTVAGTSPPRPLSSGRGGATAGKASRQASTSRQAPPLPEGRGPGGGVLGLGPCPVCSSGHVLRGKAAFGCSRWKEGCQFRLPTEFEGKKLTDKQAGDLLKKGRTQVMKGFLDDDGHKFDAAVLLTPARTLELVRAAESKPTTAQDPGQIPCPVCRLGQMLRGNSAWGCSRFREDCQFRVPFAWGGKTLTYTQMDQLLRKGKTCVIRGFVSSKTGNRYEAVLQIGAEGRIEPVFDNKG</sequence>
<dbReference type="EC" id="5.6.2.1" evidence="3"/>
<name>A0A1H3BEP5_9BACT</name>
<dbReference type="InterPro" id="IPR003602">
    <property type="entry name" value="Topo_IA_DNA-bd_dom"/>
</dbReference>
<evidence type="ECO:0000256" key="12">
    <source>
        <dbReference type="SAM" id="MobiDB-lite"/>
    </source>
</evidence>
<dbReference type="CDD" id="cd03362">
    <property type="entry name" value="TOPRIM_TopoIA_TopoIII"/>
    <property type="match status" value="1"/>
</dbReference>
<dbReference type="EMBL" id="FNOV01000001">
    <property type="protein sequence ID" value="SDX39529.1"/>
    <property type="molecule type" value="Genomic_DNA"/>
</dbReference>
<evidence type="ECO:0000256" key="2">
    <source>
        <dbReference type="ARBA" id="ARBA00009446"/>
    </source>
</evidence>
<evidence type="ECO:0000256" key="11">
    <source>
        <dbReference type="ARBA" id="ARBA00032877"/>
    </source>
</evidence>
<keyword evidence="4" id="KW-0479">Metal-binding</keyword>
<organism evidence="15 16">
    <name type="scientific">Hymenobacter psychrophilus</name>
    <dbReference type="NCBI Taxonomy" id="651662"/>
    <lineage>
        <taxon>Bacteria</taxon>
        <taxon>Pseudomonadati</taxon>
        <taxon>Bacteroidota</taxon>
        <taxon>Cytophagia</taxon>
        <taxon>Cytophagales</taxon>
        <taxon>Hymenobacteraceae</taxon>
        <taxon>Hymenobacter</taxon>
    </lineage>
</organism>
<evidence type="ECO:0000259" key="13">
    <source>
        <dbReference type="PROSITE" id="PS50880"/>
    </source>
</evidence>
<dbReference type="AlphaFoldDB" id="A0A1H3BEP5"/>
<dbReference type="SUPFAM" id="SSF56712">
    <property type="entry name" value="Prokaryotic type I DNA topoisomerase"/>
    <property type="match status" value="1"/>
</dbReference>
<dbReference type="GO" id="GO:0006310">
    <property type="term" value="P:DNA recombination"/>
    <property type="evidence" value="ECO:0007669"/>
    <property type="project" value="TreeGrafter"/>
</dbReference>
<dbReference type="Pfam" id="PF01751">
    <property type="entry name" value="Toprim"/>
    <property type="match status" value="1"/>
</dbReference>
<evidence type="ECO:0000256" key="3">
    <source>
        <dbReference type="ARBA" id="ARBA00012891"/>
    </source>
</evidence>
<evidence type="ECO:0000313" key="16">
    <source>
        <dbReference type="Proteomes" id="UP000199249"/>
    </source>
</evidence>
<reference evidence="16" key="1">
    <citation type="submission" date="2016-10" db="EMBL/GenBank/DDBJ databases">
        <authorList>
            <person name="Varghese N."/>
            <person name="Submissions S."/>
        </authorList>
    </citation>
    <scope>NUCLEOTIDE SEQUENCE [LARGE SCALE GENOMIC DNA]</scope>
    <source>
        <strain evidence="16">CGMCC 1.8975</strain>
    </source>
</reference>
<dbReference type="PROSITE" id="PS50880">
    <property type="entry name" value="TOPRIM"/>
    <property type="match status" value="1"/>
</dbReference>
<keyword evidence="6" id="KW-0238">DNA-binding</keyword>
<dbReference type="GO" id="GO:0006281">
    <property type="term" value="P:DNA repair"/>
    <property type="evidence" value="ECO:0007669"/>
    <property type="project" value="TreeGrafter"/>
</dbReference>
<dbReference type="Pfam" id="PF13342">
    <property type="entry name" value="Toprim_Crpt"/>
    <property type="match status" value="2"/>
</dbReference>
<evidence type="ECO:0000256" key="1">
    <source>
        <dbReference type="ARBA" id="ARBA00000213"/>
    </source>
</evidence>
<accession>A0A1H3BEP5</accession>
<keyword evidence="16" id="KW-1185">Reference proteome</keyword>
<feature type="domain" description="Topo IA-type catalytic" evidence="14">
    <location>
        <begin position="152"/>
        <end position="615"/>
    </location>
</feature>
<dbReference type="Gene3D" id="1.10.460.10">
    <property type="entry name" value="Topoisomerase I, domain 2"/>
    <property type="match status" value="1"/>
</dbReference>
<dbReference type="OrthoDB" id="9803554at2"/>
<dbReference type="PANTHER" id="PTHR11390">
    <property type="entry name" value="PROKARYOTIC DNA TOPOISOMERASE"/>
    <property type="match status" value="1"/>
</dbReference>
<dbReference type="InterPro" id="IPR013824">
    <property type="entry name" value="Topo_IA_cen_sub1"/>
</dbReference>
<dbReference type="SMART" id="SM00437">
    <property type="entry name" value="TOP1Ac"/>
    <property type="match status" value="1"/>
</dbReference>
<dbReference type="CDD" id="cd00186">
    <property type="entry name" value="TOP1Ac"/>
    <property type="match status" value="1"/>
</dbReference>
<dbReference type="Pfam" id="PF01131">
    <property type="entry name" value="Topoisom_bac"/>
    <property type="match status" value="1"/>
</dbReference>
<evidence type="ECO:0000313" key="15">
    <source>
        <dbReference type="EMBL" id="SDX39529.1"/>
    </source>
</evidence>
<feature type="region of interest" description="Disordered" evidence="12">
    <location>
        <begin position="621"/>
        <end position="672"/>
    </location>
</feature>